<dbReference type="GO" id="GO:0005524">
    <property type="term" value="F:ATP binding"/>
    <property type="evidence" value="ECO:0007669"/>
    <property type="project" value="InterPro"/>
</dbReference>
<dbReference type="SUPFAM" id="SSF56112">
    <property type="entry name" value="Protein kinase-like (PK-like)"/>
    <property type="match status" value="1"/>
</dbReference>
<evidence type="ECO:0000256" key="1">
    <source>
        <dbReference type="SAM" id="Phobius"/>
    </source>
</evidence>
<dbReference type="KEGG" id="bsc:COCSADRAFT_173505"/>
<proteinExistence type="predicted"/>
<dbReference type="HOGENOM" id="CLU_054430_0_0_1"/>
<protein>
    <recommendedName>
        <fullName evidence="2">Protein kinase domain-containing protein</fullName>
    </recommendedName>
</protein>
<dbReference type="InterPro" id="IPR011009">
    <property type="entry name" value="Kinase-like_dom_sf"/>
</dbReference>
<evidence type="ECO:0000259" key="2">
    <source>
        <dbReference type="PROSITE" id="PS50011"/>
    </source>
</evidence>
<dbReference type="GeneID" id="19132860"/>
<dbReference type="PROSITE" id="PS50011">
    <property type="entry name" value="PROTEIN_KINASE_DOM"/>
    <property type="match status" value="1"/>
</dbReference>
<dbReference type="STRING" id="665912.M2R4N4"/>
<keyword evidence="1" id="KW-0472">Membrane</keyword>
<dbReference type="AlphaFoldDB" id="M2R4N4"/>
<keyword evidence="1" id="KW-1133">Transmembrane helix</keyword>
<dbReference type="Proteomes" id="UP000016934">
    <property type="component" value="Unassembled WGS sequence"/>
</dbReference>
<evidence type="ECO:0000313" key="3">
    <source>
        <dbReference type="EMBL" id="EMD62114.1"/>
    </source>
</evidence>
<dbReference type="SMART" id="SM00220">
    <property type="entry name" value="S_TKc"/>
    <property type="match status" value="1"/>
</dbReference>
<dbReference type="RefSeq" id="XP_007702427.1">
    <property type="nucleotide sequence ID" value="XM_007704237.1"/>
</dbReference>
<keyword evidence="4" id="KW-1185">Reference proteome</keyword>
<name>M2R4N4_COCSN</name>
<feature type="domain" description="Protein kinase" evidence="2">
    <location>
        <begin position="1"/>
        <end position="279"/>
    </location>
</feature>
<feature type="transmembrane region" description="Helical" evidence="1">
    <location>
        <begin position="179"/>
        <end position="198"/>
    </location>
</feature>
<organism evidence="3 4">
    <name type="scientific">Cochliobolus sativus (strain ND90Pr / ATCC 201652)</name>
    <name type="common">Common root rot and spot blotch fungus</name>
    <name type="synonym">Bipolaris sorokiniana</name>
    <dbReference type="NCBI Taxonomy" id="665912"/>
    <lineage>
        <taxon>Eukaryota</taxon>
        <taxon>Fungi</taxon>
        <taxon>Dikarya</taxon>
        <taxon>Ascomycota</taxon>
        <taxon>Pezizomycotina</taxon>
        <taxon>Dothideomycetes</taxon>
        <taxon>Pleosporomycetidae</taxon>
        <taxon>Pleosporales</taxon>
        <taxon>Pleosporineae</taxon>
        <taxon>Pleosporaceae</taxon>
        <taxon>Bipolaris</taxon>
    </lineage>
</organism>
<dbReference type="EMBL" id="KB445647">
    <property type="protein sequence ID" value="EMD62114.1"/>
    <property type="molecule type" value="Genomic_DNA"/>
</dbReference>
<gene>
    <name evidence="3" type="ORF">COCSADRAFT_173505</name>
</gene>
<accession>M2R4N4</accession>
<dbReference type="Gene3D" id="1.10.510.10">
    <property type="entry name" value="Transferase(Phosphotransferase) domain 1"/>
    <property type="match status" value="1"/>
</dbReference>
<dbReference type="InterPro" id="IPR000719">
    <property type="entry name" value="Prot_kinase_dom"/>
</dbReference>
<reference evidence="4" key="2">
    <citation type="journal article" date="2013" name="PLoS Genet.">
        <title>Comparative genome structure, secondary metabolite, and effector coding capacity across Cochliobolus pathogens.</title>
        <authorList>
            <person name="Condon B.J."/>
            <person name="Leng Y."/>
            <person name="Wu D."/>
            <person name="Bushley K.E."/>
            <person name="Ohm R.A."/>
            <person name="Otillar R."/>
            <person name="Martin J."/>
            <person name="Schackwitz W."/>
            <person name="Grimwood J."/>
            <person name="MohdZainudin N."/>
            <person name="Xue C."/>
            <person name="Wang R."/>
            <person name="Manning V.A."/>
            <person name="Dhillon B."/>
            <person name="Tu Z.J."/>
            <person name="Steffenson B.J."/>
            <person name="Salamov A."/>
            <person name="Sun H."/>
            <person name="Lowry S."/>
            <person name="LaButti K."/>
            <person name="Han J."/>
            <person name="Copeland A."/>
            <person name="Lindquist E."/>
            <person name="Barry K."/>
            <person name="Schmutz J."/>
            <person name="Baker S.E."/>
            <person name="Ciuffetti L.M."/>
            <person name="Grigoriev I.V."/>
            <person name="Zhong S."/>
            <person name="Turgeon B.G."/>
        </authorList>
    </citation>
    <scope>NUCLEOTIDE SEQUENCE [LARGE SCALE GENOMIC DNA]</scope>
    <source>
        <strain evidence="4">ND90Pr / ATCC 201652</strain>
    </source>
</reference>
<dbReference type="eggNOG" id="KOG0032">
    <property type="taxonomic scope" value="Eukaryota"/>
</dbReference>
<keyword evidence="1" id="KW-0812">Transmembrane</keyword>
<dbReference type="OrthoDB" id="4062651at2759"/>
<dbReference type="GO" id="GO:0004672">
    <property type="term" value="F:protein kinase activity"/>
    <property type="evidence" value="ECO:0007669"/>
    <property type="project" value="InterPro"/>
</dbReference>
<sequence length="286" mass="32716">MAALRSFNLVGSTGRSYIFKKLIQERPHVGRDIPENIFLGFNKDIRPRLPDIHRVQLPVDTIPDRPILVCEYLDEDLLRLVRGQVSVRARKEILKAILQGIADLHDRDIVHLDVEPDDILVSYHRIDQDILVEKVQVSDLENAGYLPQPMCVRGMWAMNENWRSPEANFKGTLNKPTDLFLFGLVCIYAVLGWVILGCDDDFELHKSKGASPLSIRLQRQVSYFGNQEGLDGLVKHIGDEEIKRWTGVDSTFKDLVRGLNNLDPSRRLTARQALEHPWFEGIKLAF</sequence>
<reference evidence="3 4" key="1">
    <citation type="journal article" date="2012" name="PLoS Pathog.">
        <title>Diverse lifestyles and strategies of plant pathogenesis encoded in the genomes of eighteen Dothideomycetes fungi.</title>
        <authorList>
            <person name="Ohm R.A."/>
            <person name="Feau N."/>
            <person name="Henrissat B."/>
            <person name="Schoch C.L."/>
            <person name="Horwitz B.A."/>
            <person name="Barry K.W."/>
            <person name="Condon B.J."/>
            <person name="Copeland A.C."/>
            <person name="Dhillon B."/>
            <person name="Glaser F."/>
            <person name="Hesse C.N."/>
            <person name="Kosti I."/>
            <person name="LaButti K."/>
            <person name="Lindquist E.A."/>
            <person name="Lucas S."/>
            <person name="Salamov A.A."/>
            <person name="Bradshaw R.E."/>
            <person name="Ciuffetti L."/>
            <person name="Hamelin R.C."/>
            <person name="Kema G.H.J."/>
            <person name="Lawrence C."/>
            <person name="Scott J.A."/>
            <person name="Spatafora J.W."/>
            <person name="Turgeon B.G."/>
            <person name="de Wit P.J.G.M."/>
            <person name="Zhong S."/>
            <person name="Goodwin S.B."/>
            <person name="Grigoriev I.V."/>
        </authorList>
    </citation>
    <scope>NUCLEOTIDE SEQUENCE [LARGE SCALE GENOMIC DNA]</scope>
    <source>
        <strain evidence="4">ND90Pr / ATCC 201652</strain>
    </source>
</reference>
<dbReference type="Pfam" id="PF00069">
    <property type="entry name" value="Pkinase"/>
    <property type="match status" value="1"/>
</dbReference>
<evidence type="ECO:0000313" key="4">
    <source>
        <dbReference type="Proteomes" id="UP000016934"/>
    </source>
</evidence>
<dbReference type="PANTHER" id="PTHR24347">
    <property type="entry name" value="SERINE/THREONINE-PROTEIN KINASE"/>
    <property type="match status" value="1"/>
</dbReference>
<dbReference type="OMA" id="NIMVNCR"/>